<reference evidence="7 8" key="1">
    <citation type="submission" date="2014-05" db="EMBL/GenBank/DDBJ databases">
        <title>Draft genome sequence of a rare smut relative, Tilletiaria anomala UBC 951.</title>
        <authorList>
            <consortium name="DOE Joint Genome Institute"/>
            <person name="Toome M."/>
            <person name="Kuo A."/>
            <person name="Henrissat B."/>
            <person name="Lipzen A."/>
            <person name="Tritt A."/>
            <person name="Yoshinaga Y."/>
            <person name="Zane M."/>
            <person name="Barry K."/>
            <person name="Grigoriev I.V."/>
            <person name="Spatafora J.W."/>
            <person name="Aimea M.C."/>
        </authorList>
    </citation>
    <scope>NUCLEOTIDE SEQUENCE [LARGE SCALE GENOMIC DNA]</scope>
    <source>
        <strain evidence="7 8">UBC 951</strain>
    </source>
</reference>
<comment type="similarity">
    <text evidence="2">Belongs to the UPF0014 family.</text>
</comment>
<gene>
    <name evidence="7" type="ORF">K437DRAFT_243544</name>
</gene>
<keyword evidence="5 6" id="KW-0472">Membrane</keyword>
<comment type="subcellular location">
    <subcellularLocation>
        <location evidence="1">Membrane</location>
        <topology evidence="1">Multi-pass membrane protein</topology>
    </subcellularLocation>
</comment>
<dbReference type="Pfam" id="PF03649">
    <property type="entry name" value="UPF0014"/>
    <property type="match status" value="1"/>
</dbReference>
<feature type="transmembrane region" description="Helical" evidence="6">
    <location>
        <begin position="138"/>
        <end position="161"/>
    </location>
</feature>
<evidence type="ECO:0000313" key="7">
    <source>
        <dbReference type="EMBL" id="KDN52553.1"/>
    </source>
</evidence>
<evidence type="ECO:0000256" key="3">
    <source>
        <dbReference type="ARBA" id="ARBA00022692"/>
    </source>
</evidence>
<dbReference type="Proteomes" id="UP000027361">
    <property type="component" value="Unassembled WGS sequence"/>
</dbReference>
<feature type="transmembrane region" description="Helical" evidence="6">
    <location>
        <begin position="103"/>
        <end position="126"/>
    </location>
</feature>
<dbReference type="GO" id="GO:0005886">
    <property type="term" value="C:plasma membrane"/>
    <property type="evidence" value="ECO:0007669"/>
    <property type="project" value="TreeGrafter"/>
</dbReference>
<accession>A0A066WJ21</accession>
<evidence type="ECO:0000256" key="4">
    <source>
        <dbReference type="ARBA" id="ARBA00022989"/>
    </source>
</evidence>
<evidence type="ECO:0000313" key="8">
    <source>
        <dbReference type="Proteomes" id="UP000027361"/>
    </source>
</evidence>
<dbReference type="PANTHER" id="PTHR30028">
    <property type="entry name" value="UPF0014 INNER MEMBRANE PROTEIN YBBM-RELATED"/>
    <property type="match status" value="1"/>
</dbReference>
<dbReference type="OMA" id="PWYEPQY"/>
<organism evidence="7 8">
    <name type="scientific">Tilletiaria anomala (strain ATCC 24038 / CBS 436.72 / UBC 951)</name>
    <dbReference type="NCBI Taxonomy" id="1037660"/>
    <lineage>
        <taxon>Eukaryota</taxon>
        <taxon>Fungi</taxon>
        <taxon>Dikarya</taxon>
        <taxon>Basidiomycota</taxon>
        <taxon>Ustilaginomycotina</taxon>
        <taxon>Exobasidiomycetes</taxon>
        <taxon>Georgefischeriales</taxon>
        <taxon>Tilletiariaceae</taxon>
        <taxon>Tilletiaria</taxon>
    </lineage>
</organism>
<dbReference type="OrthoDB" id="432685at2759"/>
<evidence type="ECO:0000256" key="2">
    <source>
        <dbReference type="ARBA" id="ARBA00005268"/>
    </source>
</evidence>
<evidence type="ECO:0000256" key="5">
    <source>
        <dbReference type="ARBA" id="ARBA00023136"/>
    </source>
</evidence>
<sequence>MSQAGDPLTPSPGQHLTWANVLIAFCFLLIDALLSIYFKLGISRSLLIAAARCAVQLYIMSLVLDRIFAANSLWAVALMALVLNLLAASEVTLNKAKYRYEGMFTVTLTSMIMGCVPCFAVASRFALSQDPWWAPSKFIPALGMALGNAISGVTIATSYTLEQLNSNRDKVETYLAHGATRFEACRPVATDALRLALTPIINQMPVIGLISLPGMFTGAVLGGADVDTAAKLQMIIIFCLSASTAFASLSACIATCGIMVDARGRIRPERAWSAKDGRPTPRVVRQPASSAAAAGDDPAAGALLGVQAQAMWYGIPEAWRRWRRQGNVQLR</sequence>
<keyword evidence="3 6" id="KW-0812">Transmembrane</keyword>
<feature type="transmembrane region" description="Helical" evidence="6">
    <location>
        <begin position="45"/>
        <end position="64"/>
    </location>
</feature>
<name>A0A066WJ21_TILAU</name>
<dbReference type="RefSeq" id="XP_013245392.1">
    <property type="nucleotide sequence ID" value="XM_013389938.1"/>
</dbReference>
<protein>
    <submittedName>
        <fullName evidence="7">UPF0014-domain-containing protein</fullName>
    </submittedName>
</protein>
<dbReference type="PANTHER" id="PTHR30028:SF0">
    <property type="entry name" value="PROTEIN ALUMINUM SENSITIVE 3"/>
    <property type="match status" value="1"/>
</dbReference>
<evidence type="ECO:0000256" key="1">
    <source>
        <dbReference type="ARBA" id="ARBA00004141"/>
    </source>
</evidence>
<keyword evidence="8" id="KW-1185">Reference proteome</keyword>
<proteinExistence type="inferred from homology"/>
<comment type="caution">
    <text evidence="7">The sequence shown here is derived from an EMBL/GenBank/DDBJ whole genome shotgun (WGS) entry which is preliminary data.</text>
</comment>
<dbReference type="InParanoid" id="A0A066WJ21"/>
<feature type="transmembrane region" description="Helical" evidence="6">
    <location>
        <begin position="16"/>
        <end position="38"/>
    </location>
</feature>
<dbReference type="HOGENOM" id="CLU_076147_0_0_1"/>
<dbReference type="GeneID" id="25263115"/>
<dbReference type="InterPro" id="IPR005226">
    <property type="entry name" value="UPF0014_fam"/>
</dbReference>
<feature type="transmembrane region" description="Helical" evidence="6">
    <location>
        <begin position="204"/>
        <end position="223"/>
    </location>
</feature>
<evidence type="ECO:0000256" key="6">
    <source>
        <dbReference type="SAM" id="Phobius"/>
    </source>
</evidence>
<keyword evidence="4 6" id="KW-1133">Transmembrane helix</keyword>
<dbReference type="EMBL" id="JMSN01000009">
    <property type="protein sequence ID" value="KDN52553.1"/>
    <property type="molecule type" value="Genomic_DNA"/>
</dbReference>
<feature type="transmembrane region" description="Helical" evidence="6">
    <location>
        <begin position="235"/>
        <end position="260"/>
    </location>
</feature>
<dbReference type="AlphaFoldDB" id="A0A066WJ21"/>
<feature type="transmembrane region" description="Helical" evidence="6">
    <location>
        <begin position="70"/>
        <end position="91"/>
    </location>
</feature>